<evidence type="ECO:0000259" key="4">
    <source>
        <dbReference type="Pfam" id="PF00891"/>
    </source>
</evidence>
<accession>A0AAN8MXC6</accession>
<dbReference type="GO" id="GO:0032259">
    <property type="term" value="P:methylation"/>
    <property type="evidence" value="ECO:0007669"/>
    <property type="project" value="UniProtKB-KW"/>
</dbReference>
<protein>
    <recommendedName>
        <fullName evidence="8">O-methyltransferase domain-containing protein</fullName>
    </recommendedName>
</protein>
<reference evidence="6 7" key="1">
    <citation type="submission" date="2019-10" db="EMBL/GenBank/DDBJ databases">
        <authorList>
            <person name="Palmer J.M."/>
        </authorList>
    </citation>
    <scope>NUCLEOTIDE SEQUENCE [LARGE SCALE GENOMIC DNA]</scope>
    <source>
        <strain evidence="6 7">TWF718</strain>
    </source>
</reference>
<dbReference type="InterPro" id="IPR029063">
    <property type="entry name" value="SAM-dependent_MTases_sf"/>
</dbReference>
<comment type="caution">
    <text evidence="6">The sequence shown here is derived from an EMBL/GenBank/DDBJ whole genome shotgun (WGS) entry which is preliminary data.</text>
</comment>
<sequence length="450" mass="50000">MAPSTPCWPANGPAPVLSPKISELTAEIAENSKILENYIISHGLTYPSFAADGPLKCTLPLPSTPELKKIHEARFKVLAATKELHDLVTFPSESVQWLAVNFTDSAALQVIYQFNIAQLVPENGEISITDLSKKINVSPVKLGQVLRLAMTNHIFCEPRDGYVAHTAASMILRDEKSPVTAWVGTSVDEFLHFGPNLTKNLEQYGQSDEFKEAAFSMAFNGLGFFEYLGTDLAKARRFGVSMSQFSGGEGFRPDASIKGYDWGKLPRGSTVVDVGGATGFVSIEIAKANPTLKFLVEDISPLSLETGKNNVAQNYPDLVGRFQYVEHNFFHKQPAVAKGKDVYFLRFILHDWPDKSVLQILKNIVPAMKNGSKIVVSDMVIPPANIMDAWEDRRTRITDLLLLGLFNSYERREADWRRIFSQVDPKLKLDGFVRPPGSLTWIIEATFSDE</sequence>
<evidence type="ECO:0000259" key="5">
    <source>
        <dbReference type="Pfam" id="PF08100"/>
    </source>
</evidence>
<dbReference type="CDD" id="cd02440">
    <property type="entry name" value="AdoMet_MTases"/>
    <property type="match status" value="1"/>
</dbReference>
<dbReference type="EMBL" id="JAVHNR010000002">
    <property type="protein sequence ID" value="KAK6350909.1"/>
    <property type="molecule type" value="Genomic_DNA"/>
</dbReference>
<evidence type="ECO:0008006" key="8">
    <source>
        <dbReference type="Google" id="ProtNLM"/>
    </source>
</evidence>
<dbReference type="InterPro" id="IPR001077">
    <property type="entry name" value="COMT_C"/>
</dbReference>
<feature type="domain" description="O-methyltransferase dimerisation" evidence="5">
    <location>
        <begin position="100"/>
        <end position="170"/>
    </location>
</feature>
<evidence type="ECO:0000256" key="2">
    <source>
        <dbReference type="ARBA" id="ARBA00022679"/>
    </source>
</evidence>
<dbReference type="PROSITE" id="PS51683">
    <property type="entry name" value="SAM_OMT_II"/>
    <property type="match status" value="1"/>
</dbReference>
<dbReference type="InterPro" id="IPR012967">
    <property type="entry name" value="COMT_dimerisation"/>
</dbReference>
<keyword evidence="7" id="KW-1185">Reference proteome</keyword>
<feature type="domain" description="O-methyltransferase C-terminal" evidence="4">
    <location>
        <begin position="212"/>
        <end position="422"/>
    </location>
</feature>
<dbReference type="Pfam" id="PF08100">
    <property type="entry name" value="Dimerisation"/>
    <property type="match status" value="1"/>
</dbReference>
<keyword evidence="2" id="KW-0808">Transferase</keyword>
<evidence type="ECO:0000313" key="6">
    <source>
        <dbReference type="EMBL" id="KAK6350909.1"/>
    </source>
</evidence>
<evidence type="ECO:0000256" key="3">
    <source>
        <dbReference type="ARBA" id="ARBA00022691"/>
    </source>
</evidence>
<dbReference type="Gene3D" id="3.40.50.150">
    <property type="entry name" value="Vaccinia Virus protein VP39"/>
    <property type="match status" value="1"/>
</dbReference>
<dbReference type="AlphaFoldDB" id="A0AAN8MXC6"/>
<keyword evidence="3" id="KW-0949">S-adenosyl-L-methionine</keyword>
<dbReference type="GO" id="GO:0008171">
    <property type="term" value="F:O-methyltransferase activity"/>
    <property type="evidence" value="ECO:0007669"/>
    <property type="project" value="InterPro"/>
</dbReference>
<evidence type="ECO:0000313" key="7">
    <source>
        <dbReference type="Proteomes" id="UP001313282"/>
    </source>
</evidence>
<dbReference type="InterPro" id="IPR016461">
    <property type="entry name" value="COMT-like"/>
</dbReference>
<dbReference type="SUPFAM" id="SSF46785">
    <property type="entry name" value="Winged helix' DNA-binding domain"/>
    <property type="match status" value="1"/>
</dbReference>
<keyword evidence="1" id="KW-0489">Methyltransferase</keyword>
<dbReference type="Pfam" id="PF00891">
    <property type="entry name" value="Methyltransf_2"/>
    <property type="match status" value="1"/>
</dbReference>
<dbReference type="InterPro" id="IPR036390">
    <property type="entry name" value="WH_DNA-bd_sf"/>
</dbReference>
<dbReference type="InterPro" id="IPR036388">
    <property type="entry name" value="WH-like_DNA-bd_sf"/>
</dbReference>
<dbReference type="Proteomes" id="UP001313282">
    <property type="component" value="Unassembled WGS sequence"/>
</dbReference>
<dbReference type="PANTHER" id="PTHR43712">
    <property type="entry name" value="PUTATIVE (AFU_ORTHOLOGUE AFUA_4G14580)-RELATED"/>
    <property type="match status" value="1"/>
</dbReference>
<proteinExistence type="predicted"/>
<dbReference type="PANTHER" id="PTHR43712:SF16">
    <property type="entry name" value="O-METHYLTRANSFERASE ELCB"/>
    <property type="match status" value="1"/>
</dbReference>
<dbReference type="Gene3D" id="1.10.10.10">
    <property type="entry name" value="Winged helix-like DNA-binding domain superfamily/Winged helix DNA-binding domain"/>
    <property type="match status" value="1"/>
</dbReference>
<evidence type="ECO:0000256" key="1">
    <source>
        <dbReference type="ARBA" id="ARBA00022603"/>
    </source>
</evidence>
<dbReference type="SUPFAM" id="SSF53335">
    <property type="entry name" value="S-adenosyl-L-methionine-dependent methyltransferases"/>
    <property type="match status" value="1"/>
</dbReference>
<gene>
    <name evidence="6" type="ORF">TWF718_004091</name>
</gene>
<organism evidence="6 7">
    <name type="scientific">Orbilia javanica</name>
    <dbReference type="NCBI Taxonomy" id="47235"/>
    <lineage>
        <taxon>Eukaryota</taxon>
        <taxon>Fungi</taxon>
        <taxon>Dikarya</taxon>
        <taxon>Ascomycota</taxon>
        <taxon>Pezizomycotina</taxon>
        <taxon>Orbiliomycetes</taxon>
        <taxon>Orbiliales</taxon>
        <taxon>Orbiliaceae</taxon>
        <taxon>Orbilia</taxon>
    </lineage>
</organism>
<name>A0AAN8MXC6_9PEZI</name>